<dbReference type="Proteomes" id="UP000315783">
    <property type="component" value="Unassembled WGS sequence"/>
</dbReference>
<gene>
    <name evidence="1" type="ORF">IF1G_07329</name>
</gene>
<reference evidence="1 2" key="1">
    <citation type="journal article" date="2019" name="Appl. Microbiol. Biotechnol.">
        <title>Genome sequence of Isaria javanica and comparative genome analysis insights into family S53 peptidase evolution in fungal entomopathogens.</title>
        <authorList>
            <person name="Lin R."/>
            <person name="Zhang X."/>
            <person name="Xin B."/>
            <person name="Zou M."/>
            <person name="Gao Y."/>
            <person name="Qin F."/>
            <person name="Hu Q."/>
            <person name="Xie B."/>
            <person name="Cheng X."/>
        </authorList>
    </citation>
    <scope>NUCLEOTIDE SEQUENCE [LARGE SCALE GENOMIC DNA]</scope>
    <source>
        <strain evidence="1 2">IJ1G</strain>
    </source>
</reference>
<dbReference type="EMBL" id="SPUK01000011">
    <property type="protein sequence ID" value="TQV93597.1"/>
    <property type="molecule type" value="Genomic_DNA"/>
</dbReference>
<dbReference type="AlphaFoldDB" id="A0A545UVV7"/>
<sequence length="61" mass="6803">MSCKWLAKLVSEHEGSMERHVRICLLGSEKYRVSGSGLYSVGSSSHTMDERWGGGNLQFRA</sequence>
<proteinExistence type="predicted"/>
<evidence type="ECO:0000313" key="1">
    <source>
        <dbReference type="EMBL" id="TQV93597.1"/>
    </source>
</evidence>
<name>A0A545UVV7_9HYPO</name>
<comment type="caution">
    <text evidence="1">The sequence shown here is derived from an EMBL/GenBank/DDBJ whole genome shotgun (WGS) entry which is preliminary data.</text>
</comment>
<evidence type="ECO:0000313" key="2">
    <source>
        <dbReference type="Proteomes" id="UP000315783"/>
    </source>
</evidence>
<accession>A0A545UVV7</accession>
<keyword evidence="2" id="KW-1185">Reference proteome</keyword>
<organism evidence="1 2">
    <name type="scientific">Cordyceps javanica</name>
    <dbReference type="NCBI Taxonomy" id="43265"/>
    <lineage>
        <taxon>Eukaryota</taxon>
        <taxon>Fungi</taxon>
        <taxon>Dikarya</taxon>
        <taxon>Ascomycota</taxon>
        <taxon>Pezizomycotina</taxon>
        <taxon>Sordariomycetes</taxon>
        <taxon>Hypocreomycetidae</taxon>
        <taxon>Hypocreales</taxon>
        <taxon>Cordycipitaceae</taxon>
        <taxon>Cordyceps</taxon>
    </lineage>
</organism>
<protein>
    <submittedName>
        <fullName evidence="1">Uncharacterized protein</fullName>
    </submittedName>
</protein>